<dbReference type="InterPro" id="IPR000719">
    <property type="entry name" value="Prot_kinase_dom"/>
</dbReference>
<feature type="region of interest" description="Disordered" evidence="3">
    <location>
        <begin position="530"/>
        <end position="586"/>
    </location>
</feature>
<dbReference type="PANTHER" id="PTHR27001:SF929">
    <property type="entry name" value="INTERLEUKIN 1 RECEPTOR-ASSOCIATED KINASE 1"/>
    <property type="match status" value="1"/>
</dbReference>
<evidence type="ECO:0000313" key="6">
    <source>
        <dbReference type="Proteomes" id="UP001177744"/>
    </source>
</evidence>
<keyword evidence="1" id="KW-0547">Nucleotide-binding</keyword>
<reference evidence="5" key="1">
    <citation type="submission" date="2023-06" db="EMBL/GenBank/DDBJ databases">
        <title>Reference genome for the Northern bat (Eptesicus nilssonii), a most northern bat species.</title>
        <authorList>
            <person name="Laine V.N."/>
            <person name="Pulliainen A.T."/>
            <person name="Lilley T.M."/>
        </authorList>
    </citation>
    <scope>NUCLEOTIDE SEQUENCE</scope>
    <source>
        <strain evidence="5">BLF_Eptnil</strain>
        <tissue evidence="5">Kidney</tissue>
    </source>
</reference>
<name>A0AA40I0T9_CNENI</name>
<keyword evidence="2" id="KW-0067">ATP-binding</keyword>
<dbReference type="EMBL" id="JAULJE010000007">
    <property type="protein sequence ID" value="KAK1340944.1"/>
    <property type="molecule type" value="Genomic_DNA"/>
</dbReference>
<dbReference type="FunFam" id="1.10.510.10:FF:000461">
    <property type="entry name" value="Interleukin 1 receptor associated kinase 3"/>
    <property type="match status" value="1"/>
</dbReference>
<comment type="caution">
    <text evidence="5">The sequence shown here is derived from an EMBL/GenBank/DDBJ whole genome shotgun (WGS) entry which is preliminary data.</text>
</comment>
<dbReference type="GO" id="GO:0004672">
    <property type="term" value="F:protein kinase activity"/>
    <property type="evidence" value="ECO:0007669"/>
    <property type="project" value="InterPro"/>
</dbReference>
<sequence>MPDHSLSLFQPLKPPTQLTILFTALESSDNQNGERGFFPLGHYLISSFLQFRWLHRYWSLLKPGHICMLEWWRVYNPIIGIPSRVIREMDFQTAEKCCTSANVTVDNVLIPEHNKKAFAEIFRDVCRAILKVTIKIQKGNLPSLYFPSGGIVLNSSISFQNILEGTNNFHKGFLIGEGEIFEVYRAEIQNQTYAIKLFKQEKTMQCKKQWKRFLSELEVLLLFHHPNILELAAYFTESEKFCLVYPYMRNGSLFDRLQCVGNTAPLSWHIRISVLIGTAKAIQYLHNTVPCSVICGSISRSNIFHHSAQQQKLTFYLHSHFQSFPEYQAPCLSLSTNSTNHLWYMPEEYIRQGKLSTKTDVYSFGIVIMEVLTGCKVVLDDPKHIQLRDLLMELMEKRGLDSCVSFLDKKVFPCPRNFSAKLFSLAGQCAATRAKLRPSMDEVLPTLESTQASLYFAEDPPTSLRSFRCPSPLFLDNVPSIPVEDDERQNRQPLLHDKHLRKERMAQKIPFECSQSEVTYLGFDGKTGSKRNEDACKLPSSPREECWPSKHAAPAWDSGASGVDADPSAEAAGHSHRSRPVETSCSSEFVWTECKQDKKEYILPEDKEDGKYYPGT</sequence>
<dbReference type="PANTHER" id="PTHR27001">
    <property type="entry name" value="OS01G0253100 PROTEIN"/>
    <property type="match status" value="1"/>
</dbReference>
<dbReference type="InterPro" id="IPR011009">
    <property type="entry name" value="Kinase-like_dom_sf"/>
</dbReference>
<dbReference type="GO" id="GO:0005524">
    <property type="term" value="F:ATP binding"/>
    <property type="evidence" value="ECO:0007669"/>
    <property type="project" value="UniProtKB-KW"/>
</dbReference>
<organism evidence="5 6">
    <name type="scientific">Cnephaeus nilssonii</name>
    <name type="common">Northern bat</name>
    <name type="synonym">Eptesicus nilssonii</name>
    <dbReference type="NCBI Taxonomy" id="3371016"/>
    <lineage>
        <taxon>Eukaryota</taxon>
        <taxon>Metazoa</taxon>
        <taxon>Chordata</taxon>
        <taxon>Craniata</taxon>
        <taxon>Vertebrata</taxon>
        <taxon>Euteleostomi</taxon>
        <taxon>Mammalia</taxon>
        <taxon>Eutheria</taxon>
        <taxon>Laurasiatheria</taxon>
        <taxon>Chiroptera</taxon>
        <taxon>Yangochiroptera</taxon>
        <taxon>Vespertilionidae</taxon>
        <taxon>Cnephaeus</taxon>
    </lineage>
</organism>
<feature type="domain" description="Protein kinase" evidence="4">
    <location>
        <begin position="169"/>
        <end position="456"/>
    </location>
</feature>
<evidence type="ECO:0000259" key="4">
    <source>
        <dbReference type="PROSITE" id="PS50011"/>
    </source>
</evidence>
<dbReference type="SUPFAM" id="SSF56112">
    <property type="entry name" value="Protein kinase-like (PK-like)"/>
    <property type="match status" value="1"/>
</dbReference>
<dbReference type="FunFam" id="3.30.200.20:FF:000364">
    <property type="entry name" value="Interleukin 1 receptor associated kinase 3"/>
    <property type="match status" value="1"/>
</dbReference>
<keyword evidence="6" id="KW-1185">Reference proteome</keyword>
<evidence type="ECO:0000256" key="1">
    <source>
        <dbReference type="ARBA" id="ARBA00022741"/>
    </source>
</evidence>
<dbReference type="Proteomes" id="UP001177744">
    <property type="component" value="Unassembled WGS sequence"/>
</dbReference>
<evidence type="ECO:0000256" key="2">
    <source>
        <dbReference type="ARBA" id="ARBA00022840"/>
    </source>
</evidence>
<gene>
    <name evidence="5" type="ORF">QTO34_017343</name>
</gene>
<dbReference type="PROSITE" id="PS50011">
    <property type="entry name" value="PROTEIN_KINASE_DOM"/>
    <property type="match status" value="1"/>
</dbReference>
<dbReference type="AlphaFoldDB" id="A0AA40I0T9"/>
<dbReference type="Gene3D" id="1.10.510.10">
    <property type="entry name" value="Transferase(Phosphotransferase) domain 1"/>
    <property type="match status" value="1"/>
</dbReference>
<proteinExistence type="predicted"/>
<dbReference type="Pfam" id="PF00069">
    <property type="entry name" value="Pkinase"/>
    <property type="match status" value="1"/>
</dbReference>
<evidence type="ECO:0000313" key="5">
    <source>
        <dbReference type="EMBL" id="KAK1340944.1"/>
    </source>
</evidence>
<protein>
    <recommendedName>
        <fullName evidence="4">Protein kinase domain-containing protein</fullName>
    </recommendedName>
</protein>
<dbReference type="Gene3D" id="3.30.200.20">
    <property type="entry name" value="Phosphorylase Kinase, domain 1"/>
    <property type="match status" value="1"/>
</dbReference>
<feature type="compositionally biased region" description="Basic and acidic residues" evidence="3">
    <location>
        <begin position="530"/>
        <end position="548"/>
    </location>
</feature>
<evidence type="ECO:0000256" key="3">
    <source>
        <dbReference type="SAM" id="MobiDB-lite"/>
    </source>
</evidence>
<dbReference type="GO" id="GO:0005886">
    <property type="term" value="C:plasma membrane"/>
    <property type="evidence" value="ECO:0007669"/>
    <property type="project" value="TreeGrafter"/>
</dbReference>
<accession>A0AA40I0T9</accession>